<gene>
    <name evidence="8" type="ORF">DdX_00267</name>
</gene>
<evidence type="ECO:0000256" key="4">
    <source>
        <dbReference type="ARBA" id="ARBA00023242"/>
    </source>
</evidence>
<name>A0AAD4NDF7_9BILA</name>
<evidence type="ECO:0000256" key="6">
    <source>
        <dbReference type="ARBA" id="ARBA00064955"/>
    </source>
</evidence>
<dbReference type="EMBL" id="JAKKPZ010000001">
    <property type="protein sequence ID" value="KAI1728112.1"/>
    <property type="molecule type" value="Genomic_DNA"/>
</dbReference>
<dbReference type="GO" id="GO:0051276">
    <property type="term" value="P:chromosome organization"/>
    <property type="evidence" value="ECO:0007669"/>
    <property type="project" value="TreeGrafter"/>
</dbReference>
<evidence type="ECO:0000256" key="3">
    <source>
        <dbReference type="ARBA" id="ARBA00023125"/>
    </source>
</evidence>
<dbReference type="InterPro" id="IPR036617">
    <property type="entry name" value="BAF_sf"/>
</dbReference>
<evidence type="ECO:0000313" key="9">
    <source>
        <dbReference type="Proteomes" id="UP001201812"/>
    </source>
</evidence>
<evidence type="ECO:0000256" key="1">
    <source>
        <dbReference type="ARBA" id="ARBA00004123"/>
    </source>
</evidence>
<dbReference type="GO" id="GO:0000793">
    <property type="term" value="C:condensed chromosome"/>
    <property type="evidence" value="ECO:0007669"/>
    <property type="project" value="TreeGrafter"/>
</dbReference>
<comment type="subcellular location">
    <subcellularLocation>
        <location evidence="1">Nucleus</location>
    </subcellularLocation>
</comment>
<dbReference type="AlphaFoldDB" id="A0AAD4NDF7"/>
<accession>A0AAD4NDF7</accession>
<evidence type="ECO:0000256" key="5">
    <source>
        <dbReference type="ARBA" id="ARBA00038496"/>
    </source>
</evidence>
<dbReference type="GO" id="GO:0005634">
    <property type="term" value="C:nucleus"/>
    <property type="evidence" value="ECO:0007669"/>
    <property type="project" value="UniProtKB-SubCell"/>
</dbReference>
<dbReference type="Gene3D" id="1.10.150.40">
    <property type="entry name" value="Barrier-to-autointegration factor, BAF"/>
    <property type="match status" value="1"/>
</dbReference>
<dbReference type="PANTHER" id="PTHR47507:SF6">
    <property type="entry name" value="BARRIER-TO-AUTOINTEGRATION FACTOR"/>
    <property type="match status" value="1"/>
</dbReference>
<dbReference type="GO" id="GO:0003677">
    <property type="term" value="F:DNA binding"/>
    <property type="evidence" value="ECO:0007669"/>
    <property type="project" value="UniProtKB-KW"/>
</dbReference>
<dbReference type="InterPro" id="IPR004122">
    <property type="entry name" value="BAF_prot"/>
</dbReference>
<comment type="similarity">
    <text evidence="5">Belongs to the BAF family.</text>
</comment>
<keyword evidence="2" id="KW-0597">Phosphoprotein</keyword>
<evidence type="ECO:0000313" key="8">
    <source>
        <dbReference type="EMBL" id="KAI1728112.1"/>
    </source>
</evidence>
<dbReference type="SUPFAM" id="SSF47798">
    <property type="entry name" value="Barrier-to-autointegration factor, BAF"/>
    <property type="match status" value="1"/>
</dbReference>
<dbReference type="PANTHER" id="PTHR47507">
    <property type="entry name" value="BARRIER TO AUTOINTEGRATION FACTOR 2"/>
    <property type="match status" value="1"/>
</dbReference>
<dbReference type="FunFam" id="1.10.150.40:FF:000005">
    <property type="entry name" value="Barrier-to-autointegration factor 1"/>
    <property type="match status" value="1"/>
</dbReference>
<keyword evidence="4" id="KW-0539">Nucleus</keyword>
<dbReference type="SMART" id="SM01023">
    <property type="entry name" value="BAF"/>
    <property type="match status" value="1"/>
</dbReference>
<sequence length="204" mass="23203">MDDHEIWLFNDSTAVIDRERAIQDEEEENAARASQSCMDIAAETSAIPARESRSLEAAGTSKAPRKSYTIARKLEASNGWLERFIERHRFGAREETRRCQKLPSELYPKKKLNITMSTSVKHREFIGEPMGDKEVTAVAGIGEVYGKKLTEKGFDKAYVLFGQFLLLKKDKDLFIDWLKEEVGVSANHGNTCFTCLDEWASHHM</sequence>
<keyword evidence="3" id="KW-0238">DNA-binding</keyword>
<reference evidence="8" key="1">
    <citation type="submission" date="2022-01" db="EMBL/GenBank/DDBJ databases">
        <title>Genome Sequence Resource for Two Populations of Ditylenchus destructor, the Migratory Endoparasitic Phytonematode.</title>
        <authorList>
            <person name="Zhang H."/>
            <person name="Lin R."/>
            <person name="Xie B."/>
        </authorList>
    </citation>
    <scope>NUCLEOTIDE SEQUENCE</scope>
    <source>
        <strain evidence="8">BazhouSP</strain>
    </source>
</reference>
<comment type="caution">
    <text evidence="8">The sequence shown here is derived from an EMBL/GenBank/DDBJ whole genome shotgun (WGS) entry which is preliminary data.</text>
</comment>
<evidence type="ECO:0000256" key="2">
    <source>
        <dbReference type="ARBA" id="ARBA00022553"/>
    </source>
</evidence>
<evidence type="ECO:0000256" key="7">
    <source>
        <dbReference type="ARBA" id="ARBA00069025"/>
    </source>
</evidence>
<organism evidence="8 9">
    <name type="scientific">Ditylenchus destructor</name>
    <dbReference type="NCBI Taxonomy" id="166010"/>
    <lineage>
        <taxon>Eukaryota</taxon>
        <taxon>Metazoa</taxon>
        <taxon>Ecdysozoa</taxon>
        <taxon>Nematoda</taxon>
        <taxon>Chromadorea</taxon>
        <taxon>Rhabditida</taxon>
        <taxon>Tylenchina</taxon>
        <taxon>Tylenchomorpha</taxon>
        <taxon>Sphaerularioidea</taxon>
        <taxon>Anguinidae</taxon>
        <taxon>Anguininae</taxon>
        <taxon>Ditylenchus</taxon>
    </lineage>
</organism>
<comment type="subunit">
    <text evidence="6">Interacts with emr-1 and lem-2. Interacts with lem-4l, leading to decreased phosphorylation by VRK1 and promoting dephosphorylation by protein phosphatase 2A (PP2A).</text>
</comment>
<dbReference type="Pfam" id="PF02961">
    <property type="entry name" value="SAM_BAF"/>
    <property type="match status" value="1"/>
</dbReference>
<dbReference type="InterPro" id="IPR051387">
    <property type="entry name" value="BAF"/>
</dbReference>
<dbReference type="Proteomes" id="UP001201812">
    <property type="component" value="Unassembled WGS sequence"/>
</dbReference>
<keyword evidence="9" id="KW-1185">Reference proteome</keyword>
<proteinExistence type="inferred from homology"/>
<protein>
    <recommendedName>
        <fullName evidence="7">Barrier-to-autointegration factor 1</fullName>
    </recommendedName>
</protein>